<name>A0AAE8NJX7_BURCE</name>
<comment type="caution">
    <text evidence="2">The sequence shown here is derived from an EMBL/GenBank/DDBJ whole genome shotgun (WGS) entry which is preliminary data.</text>
</comment>
<feature type="region of interest" description="Disordered" evidence="1">
    <location>
        <begin position="17"/>
        <end position="70"/>
    </location>
</feature>
<feature type="compositionally biased region" description="Basic residues" evidence="1">
    <location>
        <begin position="32"/>
        <end position="51"/>
    </location>
</feature>
<evidence type="ECO:0000313" key="2">
    <source>
        <dbReference type="EMBL" id="SQA57452.1"/>
    </source>
</evidence>
<feature type="compositionally biased region" description="Low complexity" evidence="1">
    <location>
        <begin position="17"/>
        <end position="27"/>
    </location>
</feature>
<sequence>MKGLLLKLFRCRAEQAPAAEVAAASAPAPKPAPRKPAGKRRHGKGKRHHPAPRGAYKADWNEPILRDDRR</sequence>
<evidence type="ECO:0000313" key="3">
    <source>
        <dbReference type="Proteomes" id="UP000250416"/>
    </source>
</evidence>
<dbReference type="Proteomes" id="UP000250416">
    <property type="component" value="Unassembled WGS sequence"/>
</dbReference>
<organism evidence="2 3">
    <name type="scientific">Burkholderia cepacia</name>
    <name type="common">Pseudomonas cepacia</name>
    <dbReference type="NCBI Taxonomy" id="292"/>
    <lineage>
        <taxon>Bacteria</taxon>
        <taxon>Pseudomonadati</taxon>
        <taxon>Pseudomonadota</taxon>
        <taxon>Betaproteobacteria</taxon>
        <taxon>Burkholderiales</taxon>
        <taxon>Burkholderiaceae</taxon>
        <taxon>Burkholderia</taxon>
        <taxon>Burkholderia cepacia complex</taxon>
    </lineage>
</organism>
<gene>
    <name evidence="2" type="ORF">NCTC10661_06019</name>
</gene>
<reference evidence="2 3" key="1">
    <citation type="submission" date="2018-06" db="EMBL/GenBank/DDBJ databases">
        <authorList>
            <consortium name="Pathogen Informatics"/>
            <person name="Doyle S."/>
        </authorList>
    </citation>
    <scope>NUCLEOTIDE SEQUENCE [LARGE SCALE GENOMIC DNA]</scope>
    <source>
        <strain evidence="2 3">NCTC10661</strain>
    </source>
</reference>
<dbReference type="RefSeq" id="WP_111999065.1">
    <property type="nucleotide sequence ID" value="NZ_CADEUP010000006.1"/>
</dbReference>
<accession>A0AAE8NJX7</accession>
<evidence type="ECO:0000256" key="1">
    <source>
        <dbReference type="SAM" id="MobiDB-lite"/>
    </source>
</evidence>
<dbReference type="EMBL" id="UARD01000044">
    <property type="protein sequence ID" value="SQA57452.1"/>
    <property type="molecule type" value="Genomic_DNA"/>
</dbReference>
<dbReference type="AlphaFoldDB" id="A0AAE8NJX7"/>
<protein>
    <submittedName>
        <fullName evidence="2">Uncharacterized protein</fullName>
    </submittedName>
</protein>
<proteinExistence type="predicted"/>